<dbReference type="Proteomes" id="UP001597283">
    <property type="component" value="Unassembled WGS sequence"/>
</dbReference>
<keyword evidence="4" id="KW-1185">Reference proteome</keyword>
<evidence type="ECO:0000313" key="3">
    <source>
        <dbReference type="EMBL" id="MFD1787841.1"/>
    </source>
</evidence>
<sequence length="112" mass="11838">MAGKQHPGFSPMGPYIVTTDEIPDPHALRLTTKVNGKVVQDIGTDDLIFTVAKYVAYISQWYTLQPGDIISTGTPGGVGIGKKPPVFLKPDDVVEVSISGIGTLSNTVGSPR</sequence>
<reference evidence="4" key="1">
    <citation type="journal article" date="2019" name="Int. J. Syst. Evol. Microbiol.">
        <title>The Global Catalogue of Microorganisms (GCM) 10K type strain sequencing project: providing services to taxonomists for standard genome sequencing and annotation.</title>
        <authorList>
            <consortium name="The Broad Institute Genomics Platform"/>
            <consortium name="The Broad Institute Genome Sequencing Center for Infectious Disease"/>
            <person name="Wu L."/>
            <person name="Ma J."/>
        </authorList>
    </citation>
    <scope>NUCLEOTIDE SEQUENCE [LARGE SCALE GENOMIC DNA]</scope>
    <source>
        <strain evidence="4">Q85</strain>
    </source>
</reference>
<feature type="domain" description="Fumarylacetoacetase-like C-terminal" evidence="2">
    <location>
        <begin position="2"/>
        <end position="108"/>
    </location>
</feature>
<dbReference type="RefSeq" id="WP_380940202.1">
    <property type="nucleotide sequence ID" value="NZ_JBHUFC010000003.1"/>
</dbReference>
<dbReference type="InterPro" id="IPR036663">
    <property type="entry name" value="Fumarylacetoacetase_C_sf"/>
</dbReference>
<dbReference type="PANTHER" id="PTHR11820:SF112">
    <property type="entry name" value="FUMARYLACETOACETATE HYDROLASE FAMILY PROTEIN (AFU_ORTHOLOGUE AFUA_1G02370)-RELATED"/>
    <property type="match status" value="1"/>
</dbReference>
<dbReference type="Pfam" id="PF01557">
    <property type="entry name" value="FAA_hydrolase"/>
    <property type="match status" value="1"/>
</dbReference>
<dbReference type="PANTHER" id="PTHR11820">
    <property type="entry name" value="ACYLPYRUVASE"/>
    <property type="match status" value="1"/>
</dbReference>
<dbReference type="GO" id="GO:0016787">
    <property type="term" value="F:hydrolase activity"/>
    <property type="evidence" value="ECO:0007669"/>
    <property type="project" value="UniProtKB-KW"/>
</dbReference>
<comment type="caution">
    <text evidence="3">The sequence shown here is derived from an EMBL/GenBank/DDBJ whole genome shotgun (WGS) entry which is preliminary data.</text>
</comment>
<dbReference type="InterPro" id="IPR011234">
    <property type="entry name" value="Fumarylacetoacetase-like_C"/>
</dbReference>
<name>A0ABW4NCS4_9SPHN</name>
<dbReference type="Gene3D" id="3.90.850.10">
    <property type="entry name" value="Fumarylacetoacetase-like, C-terminal domain"/>
    <property type="match status" value="1"/>
</dbReference>
<gene>
    <name evidence="3" type="ORF">ACFSC3_09665</name>
</gene>
<dbReference type="SUPFAM" id="SSF56529">
    <property type="entry name" value="FAH"/>
    <property type="match status" value="1"/>
</dbReference>
<proteinExistence type="predicted"/>
<organism evidence="3 4">
    <name type="scientific">Sphingomonas floccifaciens</name>
    <dbReference type="NCBI Taxonomy" id="1844115"/>
    <lineage>
        <taxon>Bacteria</taxon>
        <taxon>Pseudomonadati</taxon>
        <taxon>Pseudomonadota</taxon>
        <taxon>Alphaproteobacteria</taxon>
        <taxon>Sphingomonadales</taxon>
        <taxon>Sphingomonadaceae</taxon>
        <taxon>Sphingomonas</taxon>
    </lineage>
</organism>
<keyword evidence="1" id="KW-0479">Metal-binding</keyword>
<keyword evidence="3" id="KW-0378">Hydrolase</keyword>
<evidence type="ECO:0000259" key="2">
    <source>
        <dbReference type="Pfam" id="PF01557"/>
    </source>
</evidence>
<accession>A0ABW4NCS4</accession>
<evidence type="ECO:0000313" key="4">
    <source>
        <dbReference type="Proteomes" id="UP001597283"/>
    </source>
</evidence>
<evidence type="ECO:0000256" key="1">
    <source>
        <dbReference type="ARBA" id="ARBA00022723"/>
    </source>
</evidence>
<dbReference type="EMBL" id="JBHUFC010000003">
    <property type="protein sequence ID" value="MFD1787841.1"/>
    <property type="molecule type" value="Genomic_DNA"/>
</dbReference>
<protein>
    <submittedName>
        <fullName evidence="3">Fumarylacetoacetate hydrolase family protein</fullName>
    </submittedName>
</protein>